<feature type="binding site" evidence="10">
    <location>
        <begin position="231"/>
        <end position="236"/>
    </location>
    <ligand>
        <name>GTP</name>
        <dbReference type="ChEBI" id="CHEBI:37565"/>
    </ligand>
</feature>
<feature type="binding site" evidence="10">
    <location>
        <position position="231"/>
    </location>
    <ligand>
        <name>K(+)</name>
        <dbReference type="ChEBI" id="CHEBI:29103"/>
    </ligand>
</feature>
<keyword evidence="7 10" id="KW-0460">Magnesium</keyword>
<feature type="binding site" evidence="10">
    <location>
        <begin position="275"/>
        <end position="278"/>
    </location>
    <ligand>
        <name>GTP</name>
        <dbReference type="ChEBI" id="CHEBI:37565"/>
    </ligand>
</feature>
<evidence type="ECO:0000256" key="7">
    <source>
        <dbReference type="ARBA" id="ARBA00022842"/>
    </source>
</evidence>
<dbReference type="OrthoDB" id="9805918at2"/>
<proteinExistence type="inferred from homology"/>
<keyword evidence="3 10" id="KW-0819">tRNA processing</keyword>
<dbReference type="FunFam" id="3.30.1360.120:FF:000003">
    <property type="entry name" value="tRNA modification GTPase MnmE"/>
    <property type="match status" value="1"/>
</dbReference>
<dbReference type="InterPro" id="IPR031168">
    <property type="entry name" value="G_TrmE"/>
</dbReference>
<keyword evidence="8 10" id="KW-0630">Potassium</keyword>
<evidence type="ECO:0000313" key="13">
    <source>
        <dbReference type="EMBL" id="EUJ45644.1"/>
    </source>
</evidence>
<keyword evidence="6 10" id="KW-0378">Hydrolase</keyword>
<keyword evidence="4 10" id="KW-0479">Metal-binding</keyword>
<keyword evidence="14" id="KW-1185">Reference proteome</keyword>
<feature type="binding site" evidence="10">
    <location>
        <position position="250"/>
    </location>
    <ligand>
        <name>K(+)</name>
        <dbReference type="ChEBI" id="CHEBI:29103"/>
    </ligand>
</feature>
<feature type="binding site" evidence="10">
    <location>
        <begin position="250"/>
        <end position="256"/>
    </location>
    <ligand>
        <name>GTP</name>
        <dbReference type="ChEBI" id="CHEBI:37565"/>
    </ligand>
</feature>
<comment type="subcellular location">
    <subcellularLocation>
        <location evidence="10">Cytoplasm</location>
    </subcellularLocation>
</comment>
<dbReference type="InterPro" id="IPR018948">
    <property type="entry name" value="GTP-bd_TrmE_N"/>
</dbReference>
<feature type="binding site" evidence="10">
    <location>
        <position position="459"/>
    </location>
    <ligand>
        <name>(6S)-5-formyl-5,6,7,8-tetrahydrofolate</name>
        <dbReference type="ChEBI" id="CHEBI:57457"/>
    </ligand>
</feature>
<comment type="function">
    <text evidence="10">Exhibits a very high intrinsic GTPase hydrolysis rate. Involved in the addition of a carboxymethylaminomethyl (cmnm) group at the wobble position (U34) of certain tRNAs, forming tRNA-cmnm(5)s(2)U34.</text>
</comment>
<dbReference type="CDD" id="cd14858">
    <property type="entry name" value="TrmE_N"/>
    <property type="match status" value="1"/>
</dbReference>
<evidence type="ECO:0000259" key="12">
    <source>
        <dbReference type="PROSITE" id="PS51709"/>
    </source>
</evidence>
<dbReference type="GO" id="GO:0003924">
    <property type="term" value="F:GTPase activity"/>
    <property type="evidence" value="ECO:0007669"/>
    <property type="project" value="UniProtKB-UniRule"/>
</dbReference>
<dbReference type="PANTHER" id="PTHR42714">
    <property type="entry name" value="TRNA MODIFICATION GTPASE GTPBP3"/>
    <property type="match status" value="1"/>
</dbReference>
<feature type="binding site" evidence="10">
    <location>
        <position position="252"/>
    </location>
    <ligand>
        <name>K(+)</name>
        <dbReference type="ChEBI" id="CHEBI:29103"/>
    </ligand>
</feature>
<dbReference type="GO" id="GO:0005525">
    <property type="term" value="F:GTP binding"/>
    <property type="evidence" value="ECO:0007669"/>
    <property type="project" value="UniProtKB-UniRule"/>
</dbReference>
<dbReference type="GO" id="GO:0030488">
    <property type="term" value="P:tRNA methylation"/>
    <property type="evidence" value="ECO:0007669"/>
    <property type="project" value="TreeGrafter"/>
</dbReference>
<comment type="caution">
    <text evidence="10">Lacks conserved residue(s) required for the propagation of feature annotation.</text>
</comment>
<feature type="binding site" evidence="10">
    <location>
        <position position="22"/>
    </location>
    <ligand>
        <name>(6S)-5-formyl-5,6,7,8-tetrahydrofolate</name>
        <dbReference type="ChEBI" id="CHEBI:57457"/>
    </ligand>
</feature>
<dbReference type="AlphaFoldDB" id="W7D1B4"/>
<dbReference type="PATRIC" id="fig|1265816.5.peg.1448"/>
<dbReference type="InterPro" id="IPR027417">
    <property type="entry name" value="P-loop_NTPase"/>
</dbReference>
<comment type="cofactor">
    <cofactor evidence="10">
        <name>K(+)</name>
        <dbReference type="ChEBI" id="CHEBI:29103"/>
    </cofactor>
    <text evidence="10">Binds 1 potassium ion per subunit.</text>
</comment>
<dbReference type="GO" id="GO:0046872">
    <property type="term" value="F:metal ion binding"/>
    <property type="evidence" value="ECO:0007669"/>
    <property type="project" value="UniProtKB-KW"/>
</dbReference>
<dbReference type="NCBIfam" id="NF003661">
    <property type="entry name" value="PRK05291.1-3"/>
    <property type="match status" value="1"/>
</dbReference>
<reference evidence="13 14" key="1">
    <citation type="journal article" date="2014" name="Int. J. Syst. Evol. Microbiol.">
        <title>Listeria floridensis sp. nov., Listeria aquatica sp. nov., Listeria cornellensis sp. nov., Listeria riparia sp. nov. and Listeria grandensis sp. nov., from agricultural and natural environments.</title>
        <authorList>
            <person name="den Bakker H.C."/>
            <person name="Warchocki S."/>
            <person name="Wright E.M."/>
            <person name="Allred A.F."/>
            <person name="Ahlstrom C."/>
            <person name="Manuel C.S."/>
            <person name="Stasiewicz M.J."/>
            <person name="Burrell A."/>
            <person name="Roof S."/>
            <person name="Strawn L."/>
            <person name="Fortes E.D."/>
            <person name="Nightingale K.K."/>
            <person name="Kephart D."/>
            <person name="Wiedmann M."/>
        </authorList>
    </citation>
    <scope>NUCLEOTIDE SEQUENCE [LARGE SCALE GENOMIC DNA]</scope>
    <source>
        <strain evidence="13 14">FSL S10-1204</strain>
    </source>
</reference>
<evidence type="ECO:0000256" key="6">
    <source>
        <dbReference type="ARBA" id="ARBA00022801"/>
    </source>
</evidence>
<dbReference type="GO" id="GO:0005829">
    <property type="term" value="C:cytosol"/>
    <property type="evidence" value="ECO:0007669"/>
    <property type="project" value="TreeGrafter"/>
</dbReference>
<keyword evidence="2 10" id="KW-0963">Cytoplasm</keyword>
<evidence type="ECO:0000256" key="11">
    <source>
        <dbReference type="RuleBase" id="RU003313"/>
    </source>
</evidence>
<dbReference type="GO" id="GO:0002098">
    <property type="term" value="P:tRNA wobble uridine modification"/>
    <property type="evidence" value="ECO:0007669"/>
    <property type="project" value="TreeGrafter"/>
</dbReference>
<dbReference type="EMBL" id="AODL01000007">
    <property type="protein sequence ID" value="EUJ45644.1"/>
    <property type="molecule type" value="Genomic_DNA"/>
</dbReference>
<evidence type="ECO:0000256" key="3">
    <source>
        <dbReference type="ARBA" id="ARBA00022694"/>
    </source>
</evidence>
<dbReference type="NCBIfam" id="TIGR00231">
    <property type="entry name" value="small_GTP"/>
    <property type="match status" value="1"/>
</dbReference>
<evidence type="ECO:0000256" key="10">
    <source>
        <dbReference type="HAMAP-Rule" id="MF_00379"/>
    </source>
</evidence>
<evidence type="ECO:0000256" key="2">
    <source>
        <dbReference type="ARBA" id="ARBA00022490"/>
    </source>
</evidence>
<comment type="caution">
    <text evidence="13">The sequence shown here is derived from an EMBL/GenBank/DDBJ whole genome shotgun (WGS) entry which is preliminary data.</text>
</comment>
<dbReference type="PROSITE" id="PS51709">
    <property type="entry name" value="G_TRME"/>
    <property type="match status" value="1"/>
</dbReference>
<dbReference type="InterPro" id="IPR027368">
    <property type="entry name" value="MnmE_dom2"/>
</dbReference>
<dbReference type="Pfam" id="PF01926">
    <property type="entry name" value="MMR_HSR1"/>
    <property type="match status" value="1"/>
</dbReference>
<evidence type="ECO:0000256" key="1">
    <source>
        <dbReference type="ARBA" id="ARBA00011043"/>
    </source>
</evidence>
<dbReference type="SUPFAM" id="SSF52540">
    <property type="entry name" value="P-loop containing nucleoside triphosphate hydrolases"/>
    <property type="match status" value="1"/>
</dbReference>
<dbReference type="RefSeq" id="WP_036100326.1">
    <property type="nucleotide sequence ID" value="NZ_AODL01000007.1"/>
</dbReference>
<sequence>MEFDTIAAISTPPGEGAIAIIRLSGDEAIQIADRIFYAQKSLGDVESHTIHYGHIVDPSTGETVEEVMVTVMRAPRTFTREDVVEINAHGGIVSVNRVLQLLLRNGAKLAEPGEFTKRAFLNGRIDLSQAEAVMDLIRAKTDRAMGVALQQMDGNLSRLIRSLRQEILDALAQVEVNIDYPEYDDVEEMTQRMLVEKAQLVRASVEQLLLTAQQGKILREGLATAIIGRPNVGKSSLLNQLIQEEKAIVTDIAGTTRDIIEEYVNVRGVPLRLIDTAGIRETEDIVEKIGVERSRKALQEADFILLVLNQHEPLSVEDEALFEAVAGQNFVVVLNKTDLAQNIDVARVRQLAGENPVVETSLVNEAGIAELELAIKELFFAGGIDAGDATYVSNARHIALLHEAIQAIDAVIEGVEAGMPVDIVQIDMTRAWDLLGEIIGESVQDELLDQLFNQFCLGK</sequence>
<feature type="binding site" evidence="10">
    <location>
        <position position="255"/>
    </location>
    <ligand>
        <name>K(+)</name>
        <dbReference type="ChEBI" id="CHEBI:29103"/>
    </ligand>
</feature>
<dbReference type="Gene3D" id="3.40.50.300">
    <property type="entry name" value="P-loop containing nucleotide triphosphate hydrolases"/>
    <property type="match status" value="1"/>
</dbReference>
<dbReference type="FunFam" id="3.40.50.300:FF:000494">
    <property type="entry name" value="tRNA modification GTPase MnmE"/>
    <property type="match status" value="1"/>
</dbReference>
<feature type="domain" description="TrmE-type G" evidence="12">
    <location>
        <begin position="221"/>
        <end position="380"/>
    </location>
</feature>
<dbReference type="InterPro" id="IPR027266">
    <property type="entry name" value="TrmE/GcvT-like"/>
</dbReference>
<dbReference type="GO" id="GO:0042802">
    <property type="term" value="F:identical protein binding"/>
    <property type="evidence" value="ECO:0007669"/>
    <property type="project" value="UniProtKB-ARBA"/>
</dbReference>
<dbReference type="CDD" id="cd04164">
    <property type="entry name" value="trmE"/>
    <property type="match status" value="1"/>
</dbReference>
<dbReference type="Pfam" id="PF12631">
    <property type="entry name" value="MnmE_helical"/>
    <property type="match status" value="1"/>
</dbReference>
<protein>
    <recommendedName>
        <fullName evidence="10">tRNA modification GTPase MnmE</fullName>
        <ecNumber evidence="10">3.6.-.-</ecNumber>
    </recommendedName>
</protein>
<dbReference type="Pfam" id="PF10396">
    <property type="entry name" value="TrmE_N"/>
    <property type="match status" value="1"/>
</dbReference>
<organism evidence="13 14">
    <name type="scientific">Listeria riparia FSL S10-1204</name>
    <dbReference type="NCBI Taxonomy" id="1265816"/>
    <lineage>
        <taxon>Bacteria</taxon>
        <taxon>Bacillati</taxon>
        <taxon>Bacillota</taxon>
        <taxon>Bacilli</taxon>
        <taxon>Bacillales</taxon>
        <taxon>Listeriaceae</taxon>
        <taxon>Listeria</taxon>
    </lineage>
</organism>
<dbReference type="Gene3D" id="1.20.120.430">
    <property type="entry name" value="tRNA modification GTPase MnmE domain 2"/>
    <property type="match status" value="1"/>
</dbReference>
<feature type="binding site" evidence="10">
    <location>
        <position position="256"/>
    </location>
    <ligand>
        <name>Mg(2+)</name>
        <dbReference type="ChEBI" id="CHEBI:18420"/>
    </ligand>
</feature>
<keyword evidence="9 10" id="KW-0342">GTP-binding</keyword>
<evidence type="ECO:0000256" key="5">
    <source>
        <dbReference type="ARBA" id="ARBA00022741"/>
    </source>
</evidence>
<keyword evidence="5 10" id="KW-0547">Nucleotide-binding</keyword>
<dbReference type="Gene3D" id="3.30.1360.120">
    <property type="entry name" value="Probable tRNA modification gtpase trme, domain 1"/>
    <property type="match status" value="1"/>
</dbReference>
<accession>W7D1B4</accession>
<evidence type="ECO:0000256" key="9">
    <source>
        <dbReference type="ARBA" id="ARBA00023134"/>
    </source>
</evidence>
<dbReference type="PANTHER" id="PTHR42714:SF2">
    <property type="entry name" value="TRNA MODIFICATION GTPASE GTPBP3, MITOCHONDRIAL"/>
    <property type="match status" value="1"/>
</dbReference>
<dbReference type="EC" id="3.6.-.-" evidence="10"/>
<dbReference type="InterPro" id="IPR005225">
    <property type="entry name" value="Small_GTP-bd"/>
</dbReference>
<evidence type="ECO:0000256" key="4">
    <source>
        <dbReference type="ARBA" id="ARBA00022723"/>
    </source>
</evidence>
<feature type="binding site" evidence="10">
    <location>
        <position position="235"/>
    </location>
    <ligand>
        <name>Mg(2+)</name>
        <dbReference type="ChEBI" id="CHEBI:18420"/>
    </ligand>
</feature>
<dbReference type="InterPro" id="IPR004520">
    <property type="entry name" value="GTPase_MnmE"/>
</dbReference>
<evidence type="ECO:0000313" key="14">
    <source>
        <dbReference type="Proteomes" id="UP000019248"/>
    </source>
</evidence>
<dbReference type="Proteomes" id="UP000019248">
    <property type="component" value="Unassembled WGS sequence"/>
</dbReference>
<feature type="binding site" evidence="10">
    <location>
        <position position="85"/>
    </location>
    <ligand>
        <name>(6S)-5-formyl-5,6,7,8-tetrahydrofolate</name>
        <dbReference type="ChEBI" id="CHEBI:57457"/>
    </ligand>
</feature>
<dbReference type="InterPro" id="IPR025867">
    <property type="entry name" value="MnmE_helical"/>
</dbReference>
<gene>
    <name evidence="10" type="primary">mnmE</name>
    <name evidence="10" type="synonym">trmE</name>
    <name evidence="13" type="ORF">PRIP_07318</name>
</gene>
<dbReference type="HAMAP" id="MF_00379">
    <property type="entry name" value="GTPase_MnmE"/>
    <property type="match status" value="1"/>
</dbReference>
<name>W7D1B4_9LIST</name>
<dbReference type="NCBIfam" id="TIGR00450">
    <property type="entry name" value="mnmE_trmE_thdF"/>
    <property type="match status" value="1"/>
</dbReference>
<comment type="similarity">
    <text evidence="1 10 11">Belongs to the TRAFAC class TrmE-Era-EngA-EngB-Septin-like GTPase superfamily. TrmE GTPase family.</text>
</comment>
<dbReference type="SUPFAM" id="SSF116878">
    <property type="entry name" value="TrmE connector domain"/>
    <property type="match status" value="1"/>
</dbReference>
<comment type="subunit">
    <text evidence="10">Homodimer. Heterotetramer of two MnmE and two MnmG subunits.</text>
</comment>
<evidence type="ECO:0000256" key="8">
    <source>
        <dbReference type="ARBA" id="ARBA00022958"/>
    </source>
</evidence>
<dbReference type="InterPro" id="IPR006073">
    <property type="entry name" value="GTP-bd"/>
</dbReference>
<feature type="binding site" evidence="10">
    <location>
        <position position="124"/>
    </location>
    <ligand>
        <name>(6S)-5-formyl-5,6,7,8-tetrahydrofolate</name>
        <dbReference type="ChEBI" id="CHEBI:57457"/>
    </ligand>
</feature>